<dbReference type="Gene3D" id="3.40.50.300">
    <property type="entry name" value="P-loop containing nucleotide triphosphate hydrolases"/>
    <property type="match status" value="1"/>
</dbReference>
<dbReference type="RefSeq" id="WP_094456470.1">
    <property type="nucleotide sequence ID" value="NZ_NOXU01000028.1"/>
</dbReference>
<dbReference type="InterPro" id="IPR027417">
    <property type="entry name" value="P-loop_NTPase"/>
</dbReference>
<keyword evidence="2 4" id="KW-0067">ATP-binding</keyword>
<dbReference type="SUPFAM" id="SSF52540">
    <property type="entry name" value="P-loop containing nucleoside triphosphate hydrolases"/>
    <property type="match status" value="1"/>
</dbReference>
<dbReference type="Proteomes" id="UP000216998">
    <property type="component" value="Unassembled WGS sequence"/>
</dbReference>
<gene>
    <name evidence="4" type="ORF">CHU95_11500</name>
</gene>
<dbReference type="InterPro" id="IPR015854">
    <property type="entry name" value="ABC_transpr_LolD-like"/>
</dbReference>
<evidence type="ECO:0000256" key="2">
    <source>
        <dbReference type="ARBA" id="ARBA00022840"/>
    </source>
</evidence>
<dbReference type="InterPro" id="IPR003593">
    <property type="entry name" value="AAA+_ATPase"/>
</dbReference>
<proteinExistence type="predicted"/>
<dbReference type="GO" id="GO:0005886">
    <property type="term" value="C:plasma membrane"/>
    <property type="evidence" value="ECO:0007669"/>
    <property type="project" value="TreeGrafter"/>
</dbReference>
<dbReference type="OrthoDB" id="7627620at2"/>
<keyword evidence="5" id="KW-1185">Reference proteome</keyword>
<protein>
    <submittedName>
        <fullName evidence="4">ABC transporter ATP-binding protein</fullName>
    </submittedName>
</protein>
<dbReference type="PANTHER" id="PTHR24220">
    <property type="entry name" value="IMPORT ATP-BINDING PROTEIN"/>
    <property type="match status" value="1"/>
</dbReference>
<dbReference type="SMART" id="SM00382">
    <property type="entry name" value="AAA"/>
    <property type="match status" value="1"/>
</dbReference>
<dbReference type="PANTHER" id="PTHR24220:SF611">
    <property type="entry name" value="ATP-BINDING COMPONENT OF ABC TRANSPORTER-RELATED"/>
    <property type="match status" value="1"/>
</dbReference>
<name>A0A255YZI7_9PROT</name>
<dbReference type="InterPro" id="IPR003439">
    <property type="entry name" value="ABC_transporter-like_ATP-bd"/>
</dbReference>
<evidence type="ECO:0000256" key="1">
    <source>
        <dbReference type="ARBA" id="ARBA00022741"/>
    </source>
</evidence>
<evidence type="ECO:0000313" key="4">
    <source>
        <dbReference type="EMBL" id="OYQ34618.1"/>
    </source>
</evidence>
<reference evidence="4 5" key="1">
    <citation type="submission" date="2017-07" db="EMBL/GenBank/DDBJ databases">
        <title>Niveispirillum cyanobacteriorum sp. nov., isolated from cyanobacterial aggregates in a eutrophic lake.</title>
        <authorList>
            <person name="Cai H."/>
        </authorList>
    </citation>
    <scope>NUCLEOTIDE SEQUENCE [LARGE SCALE GENOMIC DNA]</scope>
    <source>
        <strain evidence="5">TH1-14</strain>
    </source>
</reference>
<dbReference type="InterPro" id="IPR017871">
    <property type="entry name" value="ABC_transporter-like_CS"/>
</dbReference>
<dbReference type="PROSITE" id="PS00211">
    <property type="entry name" value="ABC_TRANSPORTER_1"/>
    <property type="match status" value="1"/>
</dbReference>
<sequence>MQAANLIDLDDVVHHAGGKPILSVAHLSLPPGRHGLLLGPSGSGKTTLLHALAGLLVPDRGRLSLLGHDLRAIGDAGRDRLRADHVGIVFQQLHLIHAVSIADNLRLARGMAGKAPDEKGLKALLIRVGLADRMNALPADLSQGERQRVAVARALVNQPALLLADEPTSALDDATCDGVIDLLLEQAALSGATLLVATHDRRLMSRLPVLLELAKPMERAA</sequence>
<dbReference type="Pfam" id="PF00005">
    <property type="entry name" value="ABC_tran"/>
    <property type="match status" value="1"/>
</dbReference>
<dbReference type="GO" id="GO:0016887">
    <property type="term" value="F:ATP hydrolysis activity"/>
    <property type="evidence" value="ECO:0007669"/>
    <property type="project" value="InterPro"/>
</dbReference>
<dbReference type="PROSITE" id="PS50893">
    <property type="entry name" value="ABC_TRANSPORTER_2"/>
    <property type="match status" value="1"/>
</dbReference>
<evidence type="ECO:0000313" key="5">
    <source>
        <dbReference type="Proteomes" id="UP000216998"/>
    </source>
</evidence>
<keyword evidence="1" id="KW-0547">Nucleotide-binding</keyword>
<comment type="caution">
    <text evidence="4">The sequence shown here is derived from an EMBL/GenBank/DDBJ whole genome shotgun (WGS) entry which is preliminary data.</text>
</comment>
<dbReference type="GO" id="GO:0022857">
    <property type="term" value="F:transmembrane transporter activity"/>
    <property type="evidence" value="ECO:0007669"/>
    <property type="project" value="TreeGrafter"/>
</dbReference>
<organism evidence="4 5">
    <name type="scientific">Niveispirillum lacus</name>
    <dbReference type="NCBI Taxonomy" id="1981099"/>
    <lineage>
        <taxon>Bacteria</taxon>
        <taxon>Pseudomonadati</taxon>
        <taxon>Pseudomonadota</taxon>
        <taxon>Alphaproteobacteria</taxon>
        <taxon>Rhodospirillales</taxon>
        <taxon>Azospirillaceae</taxon>
        <taxon>Niveispirillum</taxon>
    </lineage>
</organism>
<accession>A0A255YZI7</accession>
<dbReference type="EMBL" id="NOXU01000028">
    <property type="protein sequence ID" value="OYQ34618.1"/>
    <property type="molecule type" value="Genomic_DNA"/>
</dbReference>
<dbReference type="AlphaFoldDB" id="A0A255YZI7"/>
<feature type="domain" description="ABC transporter" evidence="3">
    <location>
        <begin position="7"/>
        <end position="216"/>
    </location>
</feature>
<evidence type="ECO:0000259" key="3">
    <source>
        <dbReference type="PROSITE" id="PS50893"/>
    </source>
</evidence>
<dbReference type="GO" id="GO:0005524">
    <property type="term" value="F:ATP binding"/>
    <property type="evidence" value="ECO:0007669"/>
    <property type="project" value="UniProtKB-KW"/>
</dbReference>